<comment type="subcellular location">
    <subcellularLocation>
        <location evidence="1">Cell projection</location>
        <location evidence="1">Cilium</location>
    </subcellularLocation>
    <subcellularLocation>
        <location evidence="2">Membrane</location>
        <topology evidence="2">Multi-pass membrane protein</topology>
    </subcellularLocation>
</comment>
<evidence type="ECO:0000256" key="3">
    <source>
        <dbReference type="ARBA" id="ARBA00022692"/>
    </source>
</evidence>
<evidence type="ECO:0000256" key="1">
    <source>
        <dbReference type="ARBA" id="ARBA00004138"/>
    </source>
</evidence>
<organism evidence="8 9">
    <name type="scientific">Umbra pygmaea</name>
    <name type="common">Eastern mudminnow</name>
    <dbReference type="NCBI Taxonomy" id="75934"/>
    <lineage>
        <taxon>Eukaryota</taxon>
        <taxon>Metazoa</taxon>
        <taxon>Chordata</taxon>
        <taxon>Craniata</taxon>
        <taxon>Vertebrata</taxon>
        <taxon>Euteleostomi</taxon>
        <taxon>Actinopterygii</taxon>
        <taxon>Neopterygii</taxon>
        <taxon>Teleostei</taxon>
        <taxon>Protacanthopterygii</taxon>
        <taxon>Esociformes</taxon>
        <taxon>Umbridae</taxon>
        <taxon>Umbra</taxon>
    </lineage>
</organism>
<protein>
    <recommendedName>
        <fullName evidence="10">Transmembrane protein 80</fullName>
    </recommendedName>
</protein>
<evidence type="ECO:0000256" key="4">
    <source>
        <dbReference type="ARBA" id="ARBA00022989"/>
    </source>
</evidence>
<keyword evidence="4 7" id="KW-1133">Transmembrane helix</keyword>
<keyword evidence="3 7" id="KW-0812">Transmembrane</keyword>
<sequence length="145" mass="16397">MAINRAGKPAVVMSSVPFQLLLYLTAFYFLLYFLCTLCITIYKSHVLTYPDDLLSQDLGLLVSMAALELLRFYFGVKGNLQEKEGYLWANLVMTVGTAMLSVYFLVWQTYVMRADIILNCVLLCLYSLGGVLELVTLARFTSIYS</sequence>
<feature type="transmembrane region" description="Helical" evidence="7">
    <location>
        <begin position="20"/>
        <end position="42"/>
    </location>
</feature>
<evidence type="ECO:0000256" key="7">
    <source>
        <dbReference type="SAM" id="Phobius"/>
    </source>
</evidence>
<dbReference type="PANTHER" id="PTHR13531">
    <property type="entry name" value="GEO07735P1-RELATED-RELATED"/>
    <property type="match status" value="1"/>
</dbReference>
<dbReference type="Pfam" id="PF09799">
    <property type="entry name" value="Transmemb_17"/>
    <property type="match status" value="1"/>
</dbReference>
<dbReference type="InterPro" id="IPR019184">
    <property type="entry name" value="Uncharacterised_TM-17"/>
</dbReference>
<dbReference type="AlphaFoldDB" id="A0ABD0WB55"/>
<evidence type="ECO:0008006" key="10">
    <source>
        <dbReference type="Google" id="ProtNLM"/>
    </source>
</evidence>
<comment type="caution">
    <text evidence="8">The sequence shown here is derived from an EMBL/GenBank/DDBJ whole genome shotgun (WGS) entry which is preliminary data.</text>
</comment>
<gene>
    <name evidence="8" type="ORF">UPYG_G00272700</name>
</gene>
<keyword evidence="6" id="KW-0966">Cell projection</keyword>
<evidence type="ECO:0000256" key="6">
    <source>
        <dbReference type="ARBA" id="ARBA00023273"/>
    </source>
</evidence>
<accession>A0ABD0WB55</accession>
<dbReference type="GO" id="GO:0016020">
    <property type="term" value="C:membrane"/>
    <property type="evidence" value="ECO:0007669"/>
    <property type="project" value="UniProtKB-SubCell"/>
</dbReference>
<feature type="transmembrane region" description="Helical" evidence="7">
    <location>
        <begin position="86"/>
        <end position="110"/>
    </location>
</feature>
<dbReference type="Proteomes" id="UP001557470">
    <property type="component" value="Unassembled WGS sequence"/>
</dbReference>
<evidence type="ECO:0000313" key="9">
    <source>
        <dbReference type="Proteomes" id="UP001557470"/>
    </source>
</evidence>
<keyword evidence="9" id="KW-1185">Reference proteome</keyword>
<reference evidence="8 9" key="1">
    <citation type="submission" date="2024-06" db="EMBL/GenBank/DDBJ databases">
        <authorList>
            <person name="Pan Q."/>
            <person name="Wen M."/>
            <person name="Jouanno E."/>
            <person name="Zahm M."/>
            <person name="Klopp C."/>
            <person name="Cabau C."/>
            <person name="Louis A."/>
            <person name="Berthelot C."/>
            <person name="Parey E."/>
            <person name="Roest Crollius H."/>
            <person name="Montfort J."/>
            <person name="Robinson-Rechavi M."/>
            <person name="Bouchez O."/>
            <person name="Lampietro C."/>
            <person name="Lopez Roques C."/>
            <person name="Donnadieu C."/>
            <person name="Postlethwait J."/>
            <person name="Bobe J."/>
            <person name="Verreycken H."/>
            <person name="Guiguen Y."/>
        </authorList>
    </citation>
    <scope>NUCLEOTIDE SEQUENCE [LARGE SCALE GENOMIC DNA]</scope>
    <source>
        <strain evidence="8">Up_M1</strain>
        <tissue evidence="8">Testis</tissue>
    </source>
</reference>
<evidence type="ECO:0000313" key="8">
    <source>
        <dbReference type="EMBL" id="KAL0968852.1"/>
    </source>
</evidence>
<evidence type="ECO:0000256" key="2">
    <source>
        <dbReference type="ARBA" id="ARBA00004141"/>
    </source>
</evidence>
<dbReference type="EMBL" id="JAGEUA010000008">
    <property type="protein sequence ID" value="KAL0968852.1"/>
    <property type="molecule type" value="Genomic_DNA"/>
</dbReference>
<proteinExistence type="predicted"/>
<feature type="transmembrane region" description="Helical" evidence="7">
    <location>
        <begin position="116"/>
        <end position="138"/>
    </location>
</feature>
<keyword evidence="5 7" id="KW-0472">Membrane</keyword>
<evidence type="ECO:0000256" key="5">
    <source>
        <dbReference type="ARBA" id="ARBA00023136"/>
    </source>
</evidence>
<dbReference type="PANTHER" id="PTHR13531:SF8">
    <property type="entry name" value="TRANSMEMBRANE PROTEIN 80"/>
    <property type="match status" value="1"/>
</dbReference>
<dbReference type="GO" id="GO:0005929">
    <property type="term" value="C:cilium"/>
    <property type="evidence" value="ECO:0007669"/>
    <property type="project" value="UniProtKB-SubCell"/>
</dbReference>
<name>A0ABD0WB55_UMBPY</name>